<keyword evidence="5" id="KW-0548">Nucleotidyltransferase</keyword>
<dbReference type="EMBL" id="LTAY01000026">
    <property type="protein sequence ID" value="OPX49192.1"/>
    <property type="molecule type" value="Genomic_DNA"/>
</dbReference>
<dbReference type="InterPro" id="IPR012337">
    <property type="entry name" value="RNaseH-like_sf"/>
</dbReference>
<dbReference type="GO" id="GO:0003887">
    <property type="term" value="F:DNA-directed DNA polymerase activity"/>
    <property type="evidence" value="ECO:0007669"/>
    <property type="project" value="UniProtKB-EC"/>
</dbReference>
<evidence type="ECO:0000256" key="3">
    <source>
        <dbReference type="ARBA" id="ARBA00022839"/>
    </source>
</evidence>
<sequence>MGYVVIDLEFNRMDNIEKHYPNIYLEHEYLKDIDIESEIIEIGAIKVDQYMKVEEELKVYIKPSIFPVLNPEIINITKITNEDLEKGISFEEAMAKLKEFTGNNILCSWAKDDIAQIIINSHYHKYEDIKWVNKYIDIQEYVTKVIGAKKSLSLKNALTRLNIKADSNLLHDALNDAYFTVQAFKQLYNYRIVKNYIVNNVYDMPAINLKCVDNMELNYSKIKSACPKCRRKIILDFDYMPARWRFISVGICSKCHSAVLNEVIVKKTLLGKVIYSEIGSILNEIEYSDYSYRLEKYFIKKEKKS</sequence>
<dbReference type="InterPro" id="IPR051274">
    <property type="entry name" value="3-5_Exoribonuclease"/>
</dbReference>
<gene>
    <name evidence="5" type="primary">polC_3</name>
    <name evidence="5" type="ORF">CLTHE_09470</name>
</gene>
<evidence type="ECO:0000256" key="2">
    <source>
        <dbReference type="ARBA" id="ARBA00022801"/>
    </source>
</evidence>
<comment type="caution">
    <text evidence="5">The sequence shown here is derived from an EMBL/GenBank/DDBJ whole genome shotgun (WGS) entry which is preliminary data.</text>
</comment>
<dbReference type="InterPro" id="IPR047201">
    <property type="entry name" value="ERI-1_3'hExo-like"/>
</dbReference>
<dbReference type="InterPro" id="IPR013520">
    <property type="entry name" value="Ribonucl_H"/>
</dbReference>
<evidence type="ECO:0000256" key="1">
    <source>
        <dbReference type="ARBA" id="ARBA00022722"/>
    </source>
</evidence>
<dbReference type="RefSeq" id="WP_080022236.1">
    <property type="nucleotide sequence ID" value="NZ_LTAY01000026.1"/>
</dbReference>
<evidence type="ECO:0000313" key="5">
    <source>
        <dbReference type="EMBL" id="OPX49192.1"/>
    </source>
</evidence>
<protein>
    <submittedName>
        <fullName evidence="5">DNA polymerase III PolC-type</fullName>
        <ecNumber evidence="5">2.7.7.7</ecNumber>
    </submittedName>
</protein>
<name>A0A1V4SX91_9CLOT</name>
<keyword evidence="2" id="KW-0378">Hydrolase</keyword>
<keyword evidence="5" id="KW-0808">Transferase</keyword>
<dbReference type="PANTHER" id="PTHR23044:SF61">
    <property type="entry name" value="3'-5' EXORIBONUCLEASE 1-RELATED"/>
    <property type="match status" value="1"/>
</dbReference>
<accession>A0A1V4SX91</accession>
<organism evidence="5 6">
    <name type="scientific">Clostridium thermobutyricum DSM 4928</name>
    <dbReference type="NCBI Taxonomy" id="1121339"/>
    <lineage>
        <taxon>Bacteria</taxon>
        <taxon>Bacillati</taxon>
        <taxon>Bacillota</taxon>
        <taxon>Clostridia</taxon>
        <taxon>Eubacteriales</taxon>
        <taxon>Clostridiaceae</taxon>
        <taxon>Clostridium</taxon>
    </lineage>
</organism>
<dbReference type="PANTHER" id="PTHR23044">
    <property type="entry name" value="3'-5' EXONUCLEASE ERI1-RELATED"/>
    <property type="match status" value="1"/>
</dbReference>
<dbReference type="EC" id="2.7.7.7" evidence="5"/>
<proteinExistence type="predicted"/>
<reference evidence="5 6" key="1">
    <citation type="submission" date="2016-02" db="EMBL/GenBank/DDBJ databases">
        <title>Genome sequence of Clostridium thermobutyricum DSM 4928.</title>
        <authorList>
            <person name="Poehlein A."/>
            <person name="Daniel R."/>
        </authorList>
    </citation>
    <scope>NUCLEOTIDE SEQUENCE [LARGE SCALE GENOMIC DNA]</scope>
    <source>
        <strain evidence="5 6">DSM 4928</strain>
    </source>
</reference>
<dbReference type="OrthoDB" id="159416at2"/>
<dbReference type="InterPro" id="IPR036397">
    <property type="entry name" value="RNaseH_sf"/>
</dbReference>
<dbReference type="Gene3D" id="3.30.420.10">
    <property type="entry name" value="Ribonuclease H-like superfamily/Ribonuclease H"/>
    <property type="match status" value="1"/>
</dbReference>
<evidence type="ECO:0000313" key="6">
    <source>
        <dbReference type="Proteomes" id="UP000191448"/>
    </source>
</evidence>
<dbReference type="Proteomes" id="UP000191448">
    <property type="component" value="Unassembled WGS sequence"/>
</dbReference>
<dbReference type="GO" id="GO:0003676">
    <property type="term" value="F:nucleic acid binding"/>
    <property type="evidence" value="ECO:0007669"/>
    <property type="project" value="InterPro"/>
</dbReference>
<keyword evidence="1" id="KW-0540">Nuclease</keyword>
<keyword evidence="3" id="KW-0269">Exonuclease</keyword>
<evidence type="ECO:0000259" key="4">
    <source>
        <dbReference type="SMART" id="SM00479"/>
    </source>
</evidence>
<dbReference type="SMART" id="SM00479">
    <property type="entry name" value="EXOIII"/>
    <property type="match status" value="1"/>
</dbReference>
<dbReference type="SUPFAM" id="SSF53098">
    <property type="entry name" value="Ribonuclease H-like"/>
    <property type="match status" value="1"/>
</dbReference>
<feature type="domain" description="Exonuclease" evidence="4">
    <location>
        <begin position="2"/>
        <end position="193"/>
    </location>
</feature>
<dbReference type="GO" id="GO:0000175">
    <property type="term" value="F:3'-5'-RNA exonuclease activity"/>
    <property type="evidence" value="ECO:0007669"/>
    <property type="project" value="InterPro"/>
</dbReference>
<dbReference type="Pfam" id="PF00929">
    <property type="entry name" value="RNase_T"/>
    <property type="match status" value="1"/>
</dbReference>
<dbReference type="CDD" id="cd06133">
    <property type="entry name" value="ERI-1_3'hExo_like"/>
    <property type="match status" value="1"/>
</dbReference>
<dbReference type="AlphaFoldDB" id="A0A1V4SX91"/>